<sequence>MKRISYTSSRYDVLLNFTLKQPRLTFNILWNEANVLIKFSLL</sequence>
<dbReference type="Gramene" id="MELO3C030514.2.1">
    <property type="protein sequence ID" value="MELO3C030514.2.1"/>
    <property type="gene ID" value="MELO3C030514.2"/>
</dbReference>
<proteinExistence type="predicted"/>
<protein>
    <submittedName>
        <fullName evidence="1">Uncharacterized protein</fullName>
    </submittedName>
</protein>
<dbReference type="AlphaFoldDB" id="A0A9I9E9H8"/>
<name>A0A9I9E9H8_CUCME</name>
<organism evidence="1">
    <name type="scientific">Cucumis melo</name>
    <name type="common">Muskmelon</name>
    <dbReference type="NCBI Taxonomy" id="3656"/>
    <lineage>
        <taxon>Eukaryota</taxon>
        <taxon>Viridiplantae</taxon>
        <taxon>Streptophyta</taxon>
        <taxon>Embryophyta</taxon>
        <taxon>Tracheophyta</taxon>
        <taxon>Spermatophyta</taxon>
        <taxon>Magnoliopsida</taxon>
        <taxon>eudicotyledons</taxon>
        <taxon>Gunneridae</taxon>
        <taxon>Pentapetalae</taxon>
        <taxon>rosids</taxon>
        <taxon>fabids</taxon>
        <taxon>Cucurbitales</taxon>
        <taxon>Cucurbitaceae</taxon>
        <taxon>Benincaseae</taxon>
        <taxon>Cucumis</taxon>
    </lineage>
</organism>
<dbReference type="EnsemblPlants" id="MELO3C030514.2.1">
    <property type="protein sequence ID" value="MELO3C030514.2.1"/>
    <property type="gene ID" value="MELO3C030514.2"/>
</dbReference>
<reference evidence="1" key="1">
    <citation type="submission" date="2023-03" db="UniProtKB">
        <authorList>
            <consortium name="EnsemblPlants"/>
        </authorList>
    </citation>
    <scope>IDENTIFICATION</scope>
</reference>
<evidence type="ECO:0000313" key="1">
    <source>
        <dbReference type="EnsemblPlants" id="MELO3C030514.2.1"/>
    </source>
</evidence>
<accession>A0A9I9E9H8</accession>